<evidence type="ECO:0000313" key="3">
    <source>
        <dbReference type="EMBL" id="SES73996.1"/>
    </source>
</evidence>
<feature type="region of interest" description="Disordered" evidence="1">
    <location>
        <begin position="126"/>
        <end position="158"/>
    </location>
</feature>
<evidence type="ECO:0000256" key="1">
    <source>
        <dbReference type="SAM" id="MobiDB-lite"/>
    </source>
</evidence>
<evidence type="ECO:0000313" key="2">
    <source>
        <dbReference type="EMBL" id="GEN07954.1"/>
    </source>
</evidence>
<keyword evidence="4" id="KW-1185">Reference proteome</keyword>
<dbReference type="PROSITE" id="PS51257">
    <property type="entry name" value="PROKAR_LIPOPROTEIN"/>
    <property type="match status" value="1"/>
</dbReference>
<dbReference type="Proteomes" id="UP000183760">
    <property type="component" value="Unassembled WGS sequence"/>
</dbReference>
<evidence type="ECO:0000313" key="5">
    <source>
        <dbReference type="Proteomes" id="UP000321514"/>
    </source>
</evidence>
<dbReference type="AlphaFoldDB" id="A0A511T1D3"/>
<dbReference type="RefSeq" id="WP_083559459.1">
    <property type="nucleotide sequence ID" value="NZ_BJXR01000026.1"/>
</dbReference>
<protein>
    <recommendedName>
        <fullName evidence="6">Lipoprotein</fullName>
    </recommendedName>
</protein>
<reference evidence="2 5" key="2">
    <citation type="submission" date="2019-07" db="EMBL/GenBank/DDBJ databases">
        <title>Whole genome shotgun sequence of Myxococcus fulvus NBRC 100333.</title>
        <authorList>
            <person name="Hosoyama A."/>
            <person name="Uohara A."/>
            <person name="Ohji S."/>
            <person name="Ichikawa N."/>
        </authorList>
    </citation>
    <scope>NUCLEOTIDE SEQUENCE [LARGE SCALE GENOMIC DNA]</scope>
    <source>
        <strain evidence="2 5">NBRC 100333</strain>
    </source>
</reference>
<reference evidence="3 4" key="1">
    <citation type="submission" date="2016-10" db="EMBL/GenBank/DDBJ databases">
        <authorList>
            <person name="Varghese N."/>
            <person name="Submissions S."/>
        </authorList>
    </citation>
    <scope>NUCLEOTIDE SEQUENCE [LARGE SCALE GENOMIC DNA]</scope>
    <source>
        <strain evidence="3 4">DSM 16525</strain>
    </source>
</reference>
<sequence length="225" mass="25157">MRRPPRGTVLLPLGLLLVGCASPNPWVRVTRRADGILVVDGPAAGPFDTQEELARNACELVTAQPGAATGRQGMEYCVLWYYVKEEGKYFISYLSDVGGNRASGRKYREVPRALNAPTQGDVLLLGPGHNHPHNRQFSPEDLGSGRSPGWSPQGPSRFHDPVTRRTWDRELLVFFKEWDGNCTTYRYNYATRVVSALRDGAWVPIGKVEGEWGDLKMFEGQDWLP</sequence>
<evidence type="ECO:0008006" key="6">
    <source>
        <dbReference type="Google" id="ProtNLM"/>
    </source>
</evidence>
<dbReference type="OrthoDB" id="5496933at2"/>
<dbReference type="Proteomes" id="UP000321514">
    <property type="component" value="Unassembled WGS sequence"/>
</dbReference>
<evidence type="ECO:0000313" key="4">
    <source>
        <dbReference type="Proteomes" id="UP000183760"/>
    </source>
</evidence>
<accession>A0A511T1D3</accession>
<proteinExistence type="predicted"/>
<comment type="caution">
    <text evidence="2">The sequence shown here is derived from an EMBL/GenBank/DDBJ whole genome shotgun (WGS) entry which is preliminary data.</text>
</comment>
<organism evidence="2 5">
    <name type="scientific">Myxococcus fulvus</name>
    <dbReference type="NCBI Taxonomy" id="33"/>
    <lineage>
        <taxon>Bacteria</taxon>
        <taxon>Pseudomonadati</taxon>
        <taxon>Myxococcota</taxon>
        <taxon>Myxococcia</taxon>
        <taxon>Myxococcales</taxon>
        <taxon>Cystobacterineae</taxon>
        <taxon>Myxococcaceae</taxon>
        <taxon>Myxococcus</taxon>
    </lineage>
</organism>
<name>A0A511T1D3_MYXFU</name>
<gene>
    <name evidence="2" type="ORF">MFU01_29910</name>
    <name evidence="3" type="ORF">SAMN05443572_10120</name>
</gene>
<dbReference type="EMBL" id="FOIB01000001">
    <property type="protein sequence ID" value="SES73996.1"/>
    <property type="molecule type" value="Genomic_DNA"/>
</dbReference>
<dbReference type="EMBL" id="BJXR01000026">
    <property type="protein sequence ID" value="GEN07954.1"/>
    <property type="molecule type" value="Genomic_DNA"/>
</dbReference>